<dbReference type="EMBL" id="JAPHNI010000359">
    <property type="protein sequence ID" value="KAJ8111998.1"/>
    <property type="molecule type" value="Genomic_DNA"/>
</dbReference>
<dbReference type="Proteomes" id="UP001153331">
    <property type="component" value="Unassembled WGS sequence"/>
</dbReference>
<name>A0ACC2IA11_9PLEO</name>
<keyword evidence="2" id="KW-1185">Reference proteome</keyword>
<organism evidence="1 2">
    <name type="scientific">Boeremia exigua</name>
    <dbReference type="NCBI Taxonomy" id="749465"/>
    <lineage>
        <taxon>Eukaryota</taxon>
        <taxon>Fungi</taxon>
        <taxon>Dikarya</taxon>
        <taxon>Ascomycota</taxon>
        <taxon>Pezizomycotina</taxon>
        <taxon>Dothideomycetes</taxon>
        <taxon>Pleosporomycetidae</taxon>
        <taxon>Pleosporales</taxon>
        <taxon>Pleosporineae</taxon>
        <taxon>Didymellaceae</taxon>
        <taxon>Boeremia</taxon>
    </lineage>
</organism>
<comment type="caution">
    <text evidence="1">The sequence shown here is derived from an EMBL/GenBank/DDBJ whole genome shotgun (WGS) entry which is preliminary data.</text>
</comment>
<evidence type="ECO:0000313" key="2">
    <source>
        <dbReference type="Proteomes" id="UP001153331"/>
    </source>
</evidence>
<proteinExistence type="predicted"/>
<evidence type="ECO:0000313" key="1">
    <source>
        <dbReference type="EMBL" id="KAJ8111998.1"/>
    </source>
</evidence>
<reference evidence="1" key="1">
    <citation type="submission" date="2022-11" db="EMBL/GenBank/DDBJ databases">
        <title>Genome Sequence of Boeremia exigua.</title>
        <authorList>
            <person name="Buettner E."/>
        </authorList>
    </citation>
    <scope>NUCLEOTIDE SEQUENCE</scope>
    <source>
        <strain evidence="1">CU02</strain>
    </source>
</reference>
<gene>
    <name evidence="1" type="ORF">OPT61_g5532</name>
</gene>
<sequence>MSDSYQLEHLLDTYYNESVYHYLVALQGDVHASLPENVSKLNKSNFTLKTSGVAYFSNRPTELDVGGLTTLELREMKDYLLLLEEHDQAYNYVAASNGEPDNIDYLEPFRPCDVLVTAAGNVVVALYGPVQALPYSSAECGMSLDCLAALEDDFNNLAWSQDCYEHDVMVRALDKALPVQHIIQPLSQELVEELTNLVAQSTELQPTLHDRPNSQEFVAKLEAVDISEIAADDMVCLHCWSNFGEADGDMIELRVGEIQADHTPVKMPCPAGHLICKTCLMQLVDADIRLCPKCRVDIVSLVDF</sequence>
<protein>
    <submittedName>
        <fullName evidence="1">Uncharacterized protein</fullName>
    </submittedName>
</protein>
<accession>A0ACC2IA11</accession>